<sequence>MANRKYCEDCQEDNYEKIPYYTTVWIFPDDRYTLEEIKFIIHECSSRELRQNFKAKLRYVCESCTDKYC</sequence>
<protein>
    <submittedName>
        <fullName evidence="1">Uncharacterized protein</fullName>
    </submittedName>
</protein>
<keyword evidence="2" id="KW-1185">Reference proteome</keyword>
<dbReference type="OrthoDB" id="391026at2"/>
<evidence type="ECO:0000313" key="2">
    <source>
        <dbReference type="Proteomes" id="UP000062963"/>
    </source>
</evidence>
<dbReference type="AlphaFoldDB" id="A0A0K2JH85"/>
<dbReference type="KEGG" id="skn:SKUN_00882"/>
<dbReference type="EMBL" id="CP010899">
    <property type="protein sequence ID" value="ALA97772.1"/>
    <property type="molecule type" value="Genomic_DNA"/>
</dbReference>
<evidence type="ECO:0000313" key="1">
    <source>
        <dbReference type="EMBL" id="ALA97772.1"/>
    </source>
</evidence>
<name>A0A0K2JH85_SPIKU</name>
<accession>A0A0K2JH85</accession>
<organism evidence="1 2">
    <name type="scientific">Spiroplasma kunkelii CR2-3x</name>
    <dbReference type="NCBI Taxonomy" id="273035"/>
    <lineage>
        <taxon>Bacteria</taxon>
        <taxon>Bacillati</taxon>
        <taxon>Mycoplasmatota</taxon>
        <taxon>Mollicutes</taxon>
        <taxon>Entomoplasmatales</taxon>
        <taxon>Spiroplasmataceae</taxon>
        <taxon>Spiroplasma</taxon>
    </lineage>
</organism>
<gene>
    <name evidence="1" type="ORF">SKUN_00882</name>
</gene>
<proteinExistence type="predicted"/>
<reference evidence="1 2" key="1">
    <citation type="journal article" date="2015" name="Genome Announc.">
        <title>Complete Genome Sequence of Spiroplasma kunkelii Strain CR2-3x, Causal Agent of Corn Stunt Disease in Zea mays L.</title>
        <authorList>
            <person name="Davis R.E."/>
            <person name="Shao J."/>
            <person name="Dally E.L."/>
            <person name="Zhao Y."/>
            <person name="Gasparich G.E."/>
            <person name="Gaynor B.J."/>
            <person name="Athey J.C."/>
            <person name="Harrison N.A."/>
            <person name="Donofrio N."/>
        </authorList>
    </citation>
    <scope>NUCLEOTIDE SEQUENCE [LARGE SCALE GENOMIC DNA]</scope>
    <source>
        <strain evidence="1 2">CR2-3x</strain>
    </source>
</reference>
<dbReference type="STRING" id="273035.SKUN_00882"/>
<dbReference type="PATRIC" id="fig|273035.7.peg.1080"/>
<dbReference type="RefSeq" id="WP_053390966.1">
    <property type="nucleotide sequence ID" value="NZ_CP010899.1"/>
</dbReference>
<dbReference type="Proteomes" id="UP000062963">
    <property type="component" value="Chromosome"/>
</dbReference>